<comment type="similarity">
    <text evidence="1">Belongs to the phD/YefM antitoxin family.</text>
</comment>
<dbReference type="STRING" id="682795.AciX8_0663"/>
<evidence type="ECO:0000313" key="3">
    <source>
        <dbReference type="Proteomes" id="UP000007113"/>
    </source>
</evidence>
<dbReference type="OrthoDB" id="963455at2"/>
<dbReference type="RefSeq" id="WP_014263897.1">
    <property type="nucleotide sequence ID" value="NC_016631.1"/>
</dbReference>
<organism evidence="2 3">
    <name type="scientific">Granulicella mallensis (strain ATCC BAA-1857 / DSM 23137 / MP5ACTX8)</name>
    <dbReference type="NCBI Taxonomy" id="682795"/>
    <lineage>
        <taxon>Bacteria</taxon>
        <taxon>Pseudomonadati</taxon>
        <taxon>Acidobacteriota</taxon>
        <taxon>Terriglobia</taxon>
        <taxon>Terriglobales</taxon>
        <taxon>Acidobacteriaceae</taxon>
        <taxon>Granulicella</taxon>
    </lineage>
</organism>
<dbReference type="eggNOG" id="COG4118">
    <property type="taxonomic scope" value="Bacteria"/>
</dbReference>
<sequence>MVKTIGAAKFKASCLGLMDEVEAKGTYIVITKKGKPIAKLVPMDVKAEEDPLDFYYVGPGKIHGDITSPLVPLEDYKAYR</sequence>
<dbReference type="EMBL" id="CP003130">
    <property type="protein sequence ID" value="AEU35013.1"/>
    <property type="molecule type" value="Genomic_DNA"/>
</dbReference>
<accession>G8NR28</accession>
<dbReference type="Gene3D" id="3.40.1620.10">
    <property type="entry name" value="YefM-like domain"/>
    <property type="match status" value="1"/>
</dbReference>
<gene>
    <name evidence="2" type="ordered locus">AciX8_0663</name>
</gene>
<keyword evidence="3" id="KW-1185">Reference proteome</keyword>
<dbReference type="KEGG" id="gma:AciX8_0663"/>
<proteinExistence type="inferred from homology"/>
<dbReference type="SUPFAM" id="SSF143120">
    <property type="entry name" value="YefM-like"/>
    <property type="match status" value="1"/>
</dbReference>
<name>G8NR28_GRAMM</name>
<dbReference type="Proteomes" id="UP000007113">
    <property type="component" value="Chromosome"/>
</dbReference>
<reference evidence="2 3" key="1">
    <citation type="submission" date="2011-11" db="EMBL/GenBank/DDBJ databases">
        <title>Complete sequence of Granulicella mallensis MP5ACTX8.</title>
        <authorList>
            <consortium name="US DOE Joint Genome Institute"/>
            <person name="Lucas S."/>
            <person name="Copeland A."/>
            <person name="Lapidus A."/>
            <person name="Cheng J.-F."/>
            <person name="Goodwin L."/>
            <person name="Pitluck S."/>
            <person name="Peters L."/>
            <person name="Lu M."/>
            <person name="Detter J.C."/>
            <person name="Han C."/>
            <person name="Tapia R."/>
            <person name="Land M."/>
            <person name="Hauser L."/>
            <person name="Kyrpides N."/>
            <person name="Ivanova N."/>
            <person name="Mikhailova N."/>
            <person name="Pagani I."/>
            <person name="Rawat S."/>
            <person name="Mannisto M."/>
            <person name="Haggblom M."/>
            <person name="Woyke T."/>
        </authorList>
    </citation>
    <scope>NUCLEOTIDE SEQUENCE [LARGE SCALE GENOMIC DNA]</scope>
    <source>
        <strain evidence="3">ATCC BAA-1857 / DSM 23137 / MP5ACTX8</strain>
    </source>
</reference>
<evidence type="ECO:0000256" key="1">
    <source>
        <dbReference type="ARBA" id="ARBA00009981"/>
    </source>
</evidence>
<protein>
    <submittedName>
        <fullName evidence="2">Prevent-host-death family protein</fullName>
    </submittedName>
</protein>
<dbReference type="AlphaFoldDB" id="G8NR28"/>
<dbReference type="HOGENOM" id="CLU_163140_4_0_0"/>
<dbReference type="InterPro" id="IPR036165">
    <property type="entry name" value="YefM-like_sf"/>
</dbReference>
<dbReference type="NCBIfam" id="TIGR01552">
    <property type="entry name" value="phd_fam"/>
    <property type="match status" value="1"/>
</dbReference>
<evidence type="ECO:0000313" key="2">
    <source>
        <dbReference type="EMBL" id="AEU35013.1"/>
    </source>
</evidence>